<feature type="region of interest" description="Disordered" evidence="1">
    <location>
        <begin position="182"/>
        <end position="268"/>
    </location>
</feature>
<dbReference type="AlphaFoldDB" id="A0A6J4PMQ9"/>
<name>A0A6J4PMQ9_9PSEU</name>
<evidence type="ECO:0000256" key="1">
    <source>
        <dbReference type="SAM" id="MobiDB-lite"/>
    </source>
</evidence>
<dbReference type="EMBL" id="CADCUS010000381">
    <property type="protein sequence ID" value="CAA9420273.1"/>
    <property type="molecule type" value="Genomic_DNA"/>
</dbReference>
<proteinExistence type="predicted"/>
<gene>
    <name evidence="2" type="ORF">AVDCRST_MAG66-2599</name>
</gene>
<protein>
    <submittedName>
        <fullName evidence="2">Uncharacterized protein</fullName>
    </submittedName>
</protein>
<sequence length="268" mass="28277">MGSAPPGLELFGTTLSPGIHHRIPGDAPPLELPVERGDELLECGRASGVGPDTRRPDAGRADIRSCTESRGPARVTPSGHDCSDAENRRPRRRITAGIAPVRAAGSHVSVITTIIGSSCRSTVRSRGTSLCSMSTAVKACDGVRPTANAVDAVTESTGRTRRDMDVEVGVVEANRTRFIHEIEARSKRGGGRSSSTSTPSDRSATDSRPSASSAVASPPHSPLRPLSEARASPTRSGTVLRSVSPRPCGDCCASPQWQRRSQRRFPPT</sequence>
<evidence type="ECO:0000313" key="2">
    <source>
        <dbReference type="EMBL" id="CAA9420273.1"/>
    </source>
</evidence>
<accession>A0A6J4PMQ9</accession>
<feature type="compositionally biased region" description="Low complexity" evidence="1">
    <location>
        <begin position="193"/>
        <end position="218"/>
    </location>
</feature>
<reference evidence="2" key="1">
    <citation type="submission" date="2020-02" db="EMBL/GenBank/DDBJ databases">
        <authorList>
            <person name="Meier V. D."/>
        </authorList>
    </citation>
    <scope>NUCLEOTIDE SEQUENCE</scope>
    <source>
        <strain evidence="2">AVDCRST_MAG66</strain>
    </source>
</reference>
<organism evidence="2">
    <name type="scientific">uncultured Pseudonocardia sp</name>
    <dbReference type="NCBI Taxonomy" id="211455"/>
    <lineage>
        <taxon>Bacteria</taxon>
        <taxon>Bacillati</taxon>
        <taxon>Actinomycetota</taxon>
        <taxon>Actinomycetes</taxon>
        <taxon>Pseudonocardiales</taxon>
        <taxon>Pseudonocardiaceae</taxon>
        <taxon>Pseudonocardia</taxon>
        <taxon>environmental samples</taxon>
    </lineage>
</organism>